<sequence>MDFLPLSLLGLLSGISSGVFGIGGGTIIVPSLSLLGLDVRHGIGISIFQMIFASFFGSYLNCRKKLIDFRVGVVLGVGGIFGSSLSGVILTYASTRSIYIAFFLFTFFSFIKYFFGSKKTYTLQILSSLKKNIILFFSGCIVGVFASSLGVGGGLLLAPLLGYFLGLNSKEVAPLALFFICFSSLSGAISLYNANLLQFQEGFIVGICSMIGVWIGIYLIAKLSPQTHKIALACIYIASMTATLSKIIHL</sequence>
<dbReference type="InterPro" id="IPR002781">
    <property type="entry name" value="TM_pro_TauE-like"/>
</dbReference>
<dbReference type="InterPro" id="IPR051598">
    <property type="entry name" value="TSUP/Inactive_protease-like"/>
</dbReference>
<dbReference type="Proteomes" id="UP000257045">
    <property type="component" value="Unassembled WGS sequence"/>
</dbReference>
<feature type="transmembrane region" description="Helical" evidence="5">
    <location>
        <begin position="203"/>
        <end position="221"/>
    </location>
</feature>
<feature type="transmembrane region" description="Helical" evidence="5">
    <location>
        <begin position="172"/>
        <end position="191"/>
    </location>
</feature>
<gene>
    <name evidence="6" type="ORF">CQA58_01720</name>
</gene>
<evidence type="ECO:0000313" key="7">
    <source>
        <dbReference type="Proteomes" id="UP000257045"/>
    </source>
</evidence>
<dbReference type="PANTHER" id="PTHR43701:SF2">
    <property type="entry name" value="MEMBRANE TRANSPORTER PROTEIN YJNA-RELATED"/>
    <property type="match status" value="1"/>
</dbReference>
<evidence type="ECO:0000256" key="3">
    <source>
        <dbReference type="ARBA" id="ARBA00022989"/>
    </source>
</evidence>
<dbReference type="RefSeq" id="WP_115568995.1">
    <property type="nucleotide sequence ID" value="NZ_NXLV01000002.1"/>
</dbReference>
<evidence type="ECO:0000313" key="6">
    <source>
        <dbReference type="EMBL" id="RDU71785.1"/>
    </source>
</evidence>
<dbReference type="EMBL" id="NXLV01000002">
    <property type="protein sequence ID" value="RDU71785.1"/>
    <property type="molecule type" value="Genomic_DNA"/>
</dbReference>
<comment type="caution">
    <text evidence="6">The sequence shown here is derived from an EMBL/GenBank/DDBJ whole genome shotgun (WGS) entry which is preliminary data.</text>
</comment>
<comment type="subcellular location">
    <subcellularLocation>
        <location evidence="5">Cell membrane</location>
        <topology evidence="5">Multi-pass membrane protein</topology>
    </subcellularLocation>
    <subcellularLocation>
        <location evidence="1">Membrane</location>
        <topology evidence="1">Multi-pass membrane protein</topology>
    </subcellularLocation>
</comment>
<dbReference type="AlphaFoldDB" id="A0A3D8J3Q7"/>
<evidence type="ECO:0000256" key="4">
    <source>
        <dbReference type="ARBA" id="ARBA00023136"/>
    </source>
</evidence>
<feature type="transmembrane region" description="Helical" evidence="5">
    <location>
        <begin position="42"/>
        <end position="60"/>
    </location>
</feature>
<name>A0A3D8J3Q7_9HELI</name>
<organism evidence="6 7">
    <name type="scientific">Helicobacter brantae</name>
    <dbReference type="NCBI Taxonomy" id="375927"/>
    <lineage>
        <taxon>Bacteria</taxon>
        <taxon>Pseudomonadati</taxon>
        <taxon>Campylobacterota</taxon>
        <taxon>Epsilonproteobacteria</taxon>
        <taxon>Campylobacterales</taxon>
        <taxon>Helicobacteraceae</taxon>
        <taxon>Helicobacter</taxon>
    </lineage>
</organism>
<comment type="similarity">
    <text evidence="5">Belongs to the 4-toluene sulfonate uptake permease (TSUP) (TC 2.A.102) family.</text>
</comment>
<dbReference type="OrthoDB" id="5329774at2"/>
<evidence type="ECO:0000256" key="1">
    <source>
        <dbReference type="ARBA" id="ARBA00004141"/>
    </source>
</evidence>
<dbReference type="PANTHER" id="PTHR43701">
    <property type="entry name" value="MEMBRANE TRANSPORTER PROTEIN MJ0441-RELATED"/>
    <property type="match status" value="1"/>
</dbReference>
<feature type="transmembrane region" description="Helical" evidence="5">
    <location>
        <begin position="227"/>
        <end position="248"/>
    </location>
</feature>
<keyword evidence="7" id="KW-1185">Reference proteome</keyword>
<proteinExistence type="inferred from homology"/>
<evidence type="ECO:0000256" key="5">
    <source>
        <dbReference type="RuleBase" id="RU363041"/>
    </source>
</evidence>
<evidence type="ECO:0000256" key="2">
    <source>
        <dbReference type="ARBA" id="ARBA00022692"/>
    </source>
</evidence>
<protein>
    <recommendedName>
        <fullName evidence="5">Probable membrane transporter protein</fullName>
    </recommendedName>
</protein>
<dbReference type="GO" id="GO:0005886">
    <property type="term" value="C:plasma membrane"/>
    <property type="evidence" value="ECO:0007669"/>
    <property type="project" value="UniProtKB-SubCell"/>
</dbReference>
<keyword evidence="2 5" id="KW-0812">Transmembrane</keyword>
<reference evidence="6 7" key="1">
    <citation type="submission" date="2018-04" db="EMBL/GenBank/DDBJ databases">
        <title>Novel Campyloabacter and Helicobacter Species and Strains.</title>
        <authorList>
            <person name="Mannion A.J."/>
            <person name="Shen Z."/>
            <person name="Fox J.G."/>
        </authorList>
    </citation>
    <scope>NUCLEOTIDE SEQUENCE [LARGE SCALE GENOMIC DNA]</scope>
    <source>
        <strain evidence="6 7">MIT 04-9366</strain>
    </source>
</reference>
<feature type="transmembrane region" description="Helical" evidence="5">
    <location>
        <begin position="72"/>
        <end position="92"/>
    </location>
</feature>
<feature type="transmembrane region" description="Helical" evidence="5">
    <location>
        <begin position="135"/>
        <end position="166"/>
    </location>
</feature>
<keyword evidence="5" id="KW-1003">Cell membrane</keyword>
<keyword evidence="4 5" id="KW-0472">Membrane</keyword>
<keyword evidence="3 5" id="KW-1133">Transmembrane helix</keyword>
<accession>A0A3D8J3Q7</accession>
<dbReference type="Pfam" id="PF01925">
    <property type="entry name" value="TauE"/>
    <property type="match status" value="1"/>
</dbReference>
<feature type="transmembrane region" description="Helical" evidence="5">
    <location>
        <begin position="98"/>
        <end position="115"/>
    </location>
</feature>